<reference evidence="2" key="1">
    <citation type="submission" date="2005-12" db="EMBL/GenBank/DDBJ databases">
        <title>Entamoeba invadens cyst walls contain numerous chitin-binding lectins, some of which are modified by site-specific cleavages by Cys-proteases and/or by addition of O-phosphodiester-linked glycans.</title>
        <authorList>
            <person name="Van Dellen K."/>
            <person name="Chatterjee A."/>
            <person name="Ratner D."/>
            <person name="Magnelli P.E."/>
            <person name="Cipollo J."/>
            <person name="Steffen M."/>
            <person name="Robbins P.W."/>
            <person name="Samuelson J."/>
        </authorList>
    </citation>
    <scope>NUCLEOTIDE SEQUENCE</scope>
    <source>
        <strain evidence="2">IP-1</strain>
    </source>
</reference>
<name>Q2LEB3_ENTIV</name>
<evidence type="ECO:0000313" key="2">
    <source>
        <dbReference type="EMBL" id="ABC59325.1"/>
    </source>
</evidence>
<dbReference type="AlphaFoldDB" id="Q2LEB3"/>
<organism evidence="2">
    <name type="scientific">Entamoeba invadens</name>
    <dbReference type="NCBI Taxonomy" id="33085"/>
    <lineage>
        <taxon>Eukaryota</taxon>
        <taxon>Amoebozoa</taxon>
        <taxon>Evosea</taxon>
        <taxon>Archamoebae</taxon>
        <taxon>Mastigamoebida</taxon>
        <taxon>Entamoebidae</taxon>
        <taxon>Entamoeba</taxon>
    </lineage>
</organism>
<evidence type="ECO:0000256" key="1">
    <source>
        <dbReference type="SAM" id="SignalP"/>
    </source>
</evidence>
<dbReference type="CAZy" id="CBM55">
    <property type="family name" value="Carbohydrate-Binding Module Family 55"/>
</dbReference>
<feature type="signal peptide" evidence="1">
    <location>
        <begin position="1"/>
        <end position="18"/>
    </location>
</feature>
<protein>
    <submittedName>
        <fullName evidence="2">Jessie 1a</fullName>
    </submittedName>
</protein>
<proteinExistence type="predicted"/>
<accession>Q2LEB3</accession>
<dbReference type="EMBL" id="DQ324642">
    <property type="protein sequence ID" value="ABC59325.1"/>
    <property type="molecule type" value="Genomic_DNA"/>
</dbReference>
<keyword evidence="1" id="KW-0732">Signal</keyword>
<feature type="chain" id="PRO_5004212242" evidence="1">
    <location>
        <begin position="19"/>
        <end position="90"/>
    </location>
</feature>
<sequence>MLTYFEAILFCLFVVCTAAKNNCSRLEKAYYCLDRTRFVWCSGNGHGIGMKCDEETVCKCGKTGYNPCVFTFQELPDCTGLPGDYISDEV</sequence>
<dbReference type="VEuPathDB" id="AmoebaDB:EIN_487670"/>